<evidence type="ECO:0000256" key="12">
    <source>
        <dbReference type="ARBA" id="ARBA00023242"/>
    </source>
</evidence>
<keyword evidence="9" id="KW-0862">Zinc</keyword>
<evidence type="ECO:0000256" key="9">
    <source>
        <dbReference type="ARBA" id="ARBA00022833"/>
    </source>
</evidence>
<evidence type="ECO:0000256" key="7">
    <source>
        <dbReference type="ARBA" id="ARBA00022723"/>
    </source>
</evidence>
<evidence type="ECO:0000256" key="13">
    <source>
        <dbReference type="SAM" id="MobiDB-lite"/>
    </source>
</evidence>
<evidence type="ECO:0000313" key="16">
    <source>
        <dbReference type="Proteomes" id="UP000485058"/>
    </source>
</evidence>
<keyword evidence="8" id="KW-0863">Zinc-finger</keyword>
<evidence type="ECO:0000256" key="3">
    <source>
        <dbReference type="ARBA" id="ARBA00012417"/>
    </source>
</evidence>
<dbReference type="GO" id="GO:0006273">
    <property type="term" value="P:lagging strand elongation"/>
    <property type="evidence" value="ECO:0007669"/>
    <property type="project" value="TreeGrafter"/>
</dbReference>
<dbReference type="InterPro" id="IPR045846">
    <property type="entry name" value="POLBc_alpha"/>
</dbReference>
<dbReference type="PRINTS" id="PR00106">
    <property type="entry name" value="DNAPOLB"/>
</dbReference>
<evidence type="ECO:0000256" key="6">
    <source>
        <dbReference type="ARBA" id="ARBA00022705"/>
    </source>
</evidence>
<dbReference type="InterPro" id="IPR006134">
    <property type="entry name" value="DNA-dir_DNA_pol_B_multi_dom"/>
</dbReference>
<dbReference type="InterPro" id="IPR006172">
    <property type="entry name" value="DNA-dir_DNA_pol_B"/>
</dbReference>
<keyword evidence="6" id="KW-0235">DNA replication</keyword>
<dbReference type="PANTHER" id="PTHR45861">
    <property type="entry name" value="DNA POLYMERASE ALPHA CATALYTIC SUBUNIT"/>
    <property type="match status" value="1"/>
</dbReference>
<dbReference type="PANTHER" id="PTHR45861:SF1">
    <property type="entry name" value="DNA POLYMERASE ALPHA CATALYTIC SUBUNIT"/>
    <property type="match status" value="1"/>
</dbReference>
<keyword evidence="5" id="KW-0548">Nucleotidyltransferase</keyword>
<dbReference type="PROSITE" id="PS00116">
    <property type="entry name" value="DNA_POLYMERASE_B"/>
    <property type="match status" value="1"/>
</dbReference>
<keyword evidence="7" id="KW-0479">Metal-binding</keyword>
<dbReference type="SUPFAM" id="SSF56672">
    <property type="entry name" value="DNA/RNA polymerases"/>
    <property type="match status" value="1"/>
</dbReference>
<reference evidence="15 16" key="1">
    <citation type="submission" date="2020-02" db="EMBL/GenBank/DDBJ databases">
        <title>Draft genome sequence of Haematococcus lacustris strain NIES-144.</title>
        <authorList>
            <person name="Morimoto D."/>
            <person name="Nakagawa S."/>
            <person name="Yoshida T."/>
            <person name="Sawayama S."/>
        </authorList>
    </citation>
    <scope>NUCLEOTIDE SEQUENCE [LARGE SCALE GENOMIC DNA]</scope>
    <source>
        <strain evidence="15 16">NIES-144</strain>
    </source>
</reference>
<evidence type="ECO:0000256" key="1">
    <source>
        <dbReference type="ARBA" id="ARBA00004123"/>
    </source>
</evidence>
<evidence type="ECO:0000313" key="15">
    <source>
        <dbReference type="EMBL" id="GFH22380.1"/>
    </source>
</evidence>
<dbReference type="Pfam" id="PF00136">
    <property type="entry name" value="DNA_pol_B"/>
    <property type="match status" value="1"/>
</dbReference>
<protein>
    <recommendedName>
        <fullName evidence="3">DNA-directed DNA polymerase</fullName>
        <ecNumber evidence="3">2.7.7.7</ecNumber>
    </recommendedName>
</protein>
<dbReference type="GO" id="GO:1902975">
    <property type="term" value="P:mitotic DNA replication initiation"/>
    <property type="evidence" value="ECO:0007669"/>
    <property type="project" value="InterPro"/>
</dbReference>
<dbReference type="Gene3D" id="1.10.132.60">
    <property type="entry name" value="DNA polymerase family B, C-terminal domain"/>
    <property type="match status" value="1"/>
</dbReference>
<feature type="region of interest" description="Disordered" evidence="13">
    <location>
        <begin position="1"/>
        <end position="25"/>
    </location>
</feature>
<keyword evidence="11" id="KW-0238">DNA-binding</keyword>
<feature type="non-terminal residue" evidence="15">
    <location>
        <position position="1"/>
    </location>
</feature>
<dbReference type="AlphaFoldDB" id="A0A699ZML1"/>
<feature type="compositionally biased region" description="Low complexity" evidence="13">
    <location>
        <begin position="1"/>
        <end position="24"/>
    </location>
</feature>
<gene>
    <name evidence="15" type="ORF">HaLaN_19837</name>
</gene>
<comment type="caution">
    <text evidence="15">The sequence shown here is derived from an EMBL/GenBank/DDBJ whole genome shotgun (WGS) entry which is preliminary data.</text>
</comment>
<evidence type="ECO:0000256" key="4">
    <source>
        <dbReference type="ARBA" id="ARBA00022679"/>
    </source>
</evidence>
<dbReference type="EMBL" id="BLLF01002029">
    <property type="protein sequence ID" value="GFH22380.1"/>
    <property type="molecule type" value="Genomic_DNA"/>
</dbReference>
<name>A0A699ZML1_HAELA</name>
<comment type="similarity">
    <text evidence="2">Belongs to the DNA polymerase type-B family.</text>
</comment>
<dbReference type="GO" id="GO:0008270">
    <property type="term" value="F:zinc ion binding"/>
    <property type="evidence" value="ECO:0007669"/>
    <property type="project" value="UniProtKB-KW"/>
</dbReference>
<evidence type="ECO:0000256" key="11">
    <source>
        <dbReference type="ARBA" id="ARBA00023125"/>
    </source>
</evidence>
<evidence type="ECO:0000256" key="10">
    <source>
        <dbReference type="ARBA" id="ARBA00022932"/>
    </source>
</evidence>
<accession>A0A699ZML1</accession>
<dbReference type="InterPro" id="IPR042087">
    <property type="entry name" value="DNA_pol_B_thumb"/>
</dbReference>
<feature type="domain" description="DNA-directed DNA polymerase family B multifunctional" evidence="14">
    <location>
        <begin position="19"/>
        <end position="343"/>
    </location>
</feature>
<dbReference type="CDD" id="cd05532">
    <property type="entry name" value="POLBc_alpha"/>
    <property type="match status" value="1"/>
</dbReference>
<evidence type="ECO:0000256" key="5">
    <source>
        <dbReference type="ARBA" id="ARBA00022695"/>
    </source>
</evidence>
<dbReference type="NCBIfam" id="TIGR00592">
    <property type="entry name" value="pol2"/>
    <property type="match status" value="1"/>
</dbReference>
<dbReference type="GO" id="GO:0003887">
    <property type="term" value="F:DNA-directed DNA polymerase activity"/>
    <property type="evidence" value="ECO:0007669"/>
    <property type="project" value="UniProtKB-KW"/>
</dbReference>
<evidence type="ECO:0000256" key="8">
    <source>
        <dbReference type="ARBA" id="ARBA00022771"/>
    </source>
</evidence>
<dbReference type="GO" id="GO:0006272">
    <property type="term" value="P:leading strand elongation"/>
    <property type="evidence" value="ECO:0007669"/>
    <property type="project" value="TreeGrafter"/>
</dbReference>
<dbReference type="GO" id="GO:0005658">
    <property type="term" value="C:alpha DNA polymerase:primase complex"/>
    <property type="evidence" value="ECO:0007669"/>
    <property type="project" value="TreeGrafter"/>
</dbReference>
<dbReference type="GO" id="GO:0003688">
    <property type="term" value="F:DNA replication origin binding"/>
    <property type="evidence" value="ECO:0007669"/>
    <property type="project" value="TreeGrafter"/>
</dbReference>
<sequence length="350" mass="38154">STAPAAAKAKAGKPAPAGSKAKGPQYAGGLVLEPKKGLYDKFVIMLDFNSLYPSIIQEYNICFSTVQRPADGSMPPLPQPPVPGSMAPLPTILQGLVRKRKQAKSAMASARDPVMKNQLNIRQQAIKLTANSMYGCLGFSASRFFARPLAELITSQGRSILQATVDLVQGTIGAEVIYGDTDSIMIYTGSDDLTAVRELGARIKREVNRRYKLLEIELDGIFKCMLLLKKKKYACIKLEPGPNNTVVEVQEQKGLDIVRRDWCPLSKDLGHAALAAILSGRPREEVVEAIHDSLREVRGRLAAGAVPLGKFIITKALTKRLEEYPDARSQPHVQVALRRRAAGKRDGVQA</sequence>
<dbReference type="GO" id="GO:0000166">
    <property type="term" value="F:nucleotide binding"/>
    <property type="evidence" value="ECO:0007669"/>
    <property type="project" value="InterPro"/>
</dbReference>
<keyword evidence="16" id="KW-1185">Reference proteome</keyword>
<feature type="non-terminal residue" evidence="15">
    <location>
        <position position="350"/>
    </location>
</feature>
<dbReference type="GO" id="GO:0003697">
    <property type="term" value="F:single-stranded DNA binding"/>
    <property type="evidence" value="ECO:0007669"/>
    <property type="project" value="TreeGrafter"/>
</dbReference>
<keyword evidence="10" id="KW-0239">DNA-directed DNA polymerase</keyword>
<evidence type="ECO:0000259" key="14">
    <source>
        <dbReference type="Pfam" id="PF00136"/>
    </source>
</evidence>
<dbReference type="GO" id="GO:0003682">
    <property type="term" value="F:chromatin binding"/>
    <property type="evidence" value="ECO:0007669"/>
    <property type="project" value="TreeGrafter"/>
</dbReference>
<keyword evidence="4" id="KW-0808">Transferase</keyword>
<comment type="subcellular location">
    <subcellularLocation>
        <location evidence="1">Nucleus</location>
    </subcellularLocation>
</comment>
<dbReference type="InterPro" id="IPR043502">
    <property type="entry name" value="DNA/RNA_pol_sf"/>
</dbReference>
<dbReference type="Proteomes" id="UP000485058">
    <property type="component" value="Unassembled WGS sequence"/>
</dbReference>
<dbReference type="InterPro" id="IPR017964">
    <property type="entry name" value="DNA-dir_DNA_pol_B_CS"/>
</dbReference>
<dbReference type="InterPro" id="IPR023211">
    <property type="entry name" value="DNA_pol_palm_dom_sf"/>
</dbReference>
<dbReference type="Gene3D" id="3.90.1600.10">
    <property type="entry name" value="Palm domain of DNA polymerase"/>
    <property type="match status" value="2"/>
</dbReference>
<evidence type="ECO:0000256" key="2">
    <source>
        <dbReference type="ARBA" id="ARBA00005755"/>
    </source>
</evidence>
<proteinExistence type="inferred from homology"/>
<organism evidence="15 16">
    <name type="scientific">Haematococcus lacustris</name>
    <name type="common">Green alga</name>
    <name type="synonym">Haematococcus pluvialis</name>
    <dbReference type="NCBI Taxonomy" id="44745"/>
    <lineage>
        <taxon>Eukaryota</taxon>
        <taxon>Viridiplantae</taxon>
        <taxon>Chlorophyta</taxon>
        <taxon>core chlorophytes</taxon>
        <taxon>Chlorophyceae</taxon>
        <taxon>CS clade</taxon>
        <taxon>Chlamydomonadales</taxon>
        <taxon>Haematococcaceae</taxon>
        <taxon>Haematococcus</taxon>
    </lineage>
</organism>
<keyword evidence="12" id="KW-0539">Nucleus</keyword>
<dbReference type="EC" id="2.7.7.7" evidence="3"/>